<proteinExistence type="predicted"/>
<evidence type="ECO:0000313" key="2">
    <source>
        <dbReference type="EMBL" id="MBM3095230.1"/>
    </source>
</evidence>
<protein>
    <submittedName>
        <fullName evidence="2">Uncharacterized protein</fullName>
    </submittedName>
</protein>
<keyword evidence="3" id="KW-1185">Reference proteome</keyword>
<comment type="caution">
    <text evidence="2">The sequence shown here is derived from an EMBL/GenBank/DDBJ whole genome shotgun (WGS) entry which is preliminary data.</text>
</comment>
<organism evidence="2 3">
    <name type="scientific">Ensifer canadensis</name>
    <dbReference type="NCBI Taxonomy" id="555315"/>
    <lineage>
        <taxon>Bacteria</taxon>
        <taxon>Pseudomonadati</taxon>
        <taxon>Pseudomonadota</taxon>
        <taxon>Alphaproteobacteria</taxon>
        <taxon>Hyphomicrobiales</taxon>
        <taxon>Rhizobiaceae</taxon>
        <taxon>Sinorhizobium/Ensifer group</taxon>
        <taxon>Ensifer</taxon>
    </lineage>
</organism>
<name>A0AAW4FUY1_9HYPH</name>
<accession>A0AAW4FUY1</accession>
<evidence type="ECO:0000256" key="1">
    <source>
        <dbReference type="SAM" id="MobiDB-lite"/>
    </source>
</evidence>
<gene>
    <name evidence="2" type="ORF">GFB56_31395</name>
</gene>
<reference evidence="2 3" key="1">
    <citation type="submission" date="2020-01" db="EMBL/GenBank/DDBJ databases">
        <title>Draft genome assembly of Ensifer adhaerens T173.</title>
        <authorList>
            <person name="Craig J.E."/>
            <person name="Stinchcombe J.R."/>
        </authorList>
    </citation>
    <scope>NUCLEOTIDE SEQUENCE [LARGE SCALE GENOMIC DNA]</scope>
    <source>
        <strain evidence="2 3">T173</strain>
    </source>
</reference>
<dbReference type="Proteomes" id="UP000744980">
    <property type="component" value="Unassembled WGS sequence"/>
</dbReference>
<feature type="region of interest" description="Disordered" evidence="1">
    <location>
        <begin position="1"/>
        <end position="20"/>
    </location>
</feature>
<dbReference type="RefSeq" id="WP_203529700.1">
    <property type="nucleotide sequence ID" value="NZ_CP083373.1"/>
</dbReference>
<dbReference type="EMBL" id="WXFA01000040">
    <property type="protein sequence ID" value="MBM3095230.1"/>
    <property type="molecule type" value="Genomic_DNA"/>
</dbReference>
<dbReference type="AlphaFoldDB" id="A0AAW4FUY1"/>
<sequence>MELVITNSMQARPTPSANNLHQRDAANRALFADADFHEKFTINRLEAHPSSKRHRSLTNDEIEIGLGRAF</sequence>
<evidence type="ECO:0000313" key="3">
    <source>
        <dbReference type="Proteomes" id="UP000744980"/>
    </source>
</evidence>